<sequence>MLVCILLTAISYWCRKSLKKNWLIIHRLAALILCLLLLSHVGMYFYSVISYQRNVSSIEITEIDVGKTPDGTYIGECDVKYIYAKVNVTVSNGKITSINLLEHRNEKGAAAESIVNDVIENQKIDVDTISGATNSSKVIKKAIENALADCQKTT</sequence>
<feature type="transmembrane region" description="Helical" evidence="1">
    <location>
        <begin position="24"/>
        <end position="46"/>
    </location>
</feature>
<dbReference type="Gene3D" id="3.90.1010.20">
    <property type="match status" value="1"/>
</dbReference>
<keyword evidence="1" id="KW-1133">Transmembrane helix</keyword>
<evidence type="ECO:0000256" key="1">
    <source>
        <dbReference type="SAM" id="Phobius"/>
    </source>
</evidence>
<protein>
    <submittedName>
        <fullName evidence="3">FMN-binding protein</fullName>
    </submittedName>
</protein>
<dbReference type="EMBL" id="WJBB01000002">
    <property type="protein sequence ID" value="MBC3795855.1"/>
    <property type="molecule type" value="Genomic_DNA"/>
</dbReference>
<keyword evidence="1" id="KW-0812">Transmembrane</keyword>
<proteinExistence type="predicted"/>
<dbReference type="SMART" id="SM00900">
    <property type="entry name" value="FMN_bind"/>
    <property type="match status" value="1"/>
</dbReference>
<feature type="domain" description="FMN-binding" evidence="2">
    <location>
        <begin position="81"/>
        <end position="150"/>
    </location>
</feature>
<comment type="caution">
    <text evidence="3">The sequence shown here is derived from an EMBL/GenBank/DDBJ whole genome shotgun (WGS) entry which is preliminary data.</text>
</comment>
<organism evidence="3 4">
    <name type="scientific">Acetobacterium tundrae</name>
    <dbReference type="NCBI Taxonomy" id="132932"/>
    <lineage>
        <taxon>Bacteria</taxon>
        <taxon>Bacillati</taxon>
        <taxon>Bacillota</taxon>
        <taxon>Clostridia</taxon>
        <taxon>Eubacteriales</taxon>
        <taxon>Eubacteriaceae</taxon>
        <taxon>Acetobacterium</taxon>
    </lineage>
</organism>
<dbReference type="Proteomes" id="UP000653358">
    <property type="component" value="Unassembled WGS sequence"/>
</dbReference>
<gene>
    <name evidence="3" type="ORF">GH807_02145</name>
</gene>
<evidence type="ECO:0000313" key="3">
    <source>
        <dbReference type="EMBL" id="MBC3795855.1"/>
    </source>
</evidence>
<dbReference type="InterPro" id="IPR007329">
    <property type="entry name" value="FMN-bd"/>
</dbReference>
<accession>A0ABR6WHB2</accession>
<evidence type="ECO:0000313" key="4">
    <source>
        <dbReference type="Proteomes" id="UP000653358"/>
    </source>
</evidence>
<evidence type="ECO:0000259" key="2">
    <source>
        <dbReference type="SMART" id="SM00900"/>
    </source>
</evidence>
<name>A0ABR6WHB2_9FIRM</name>
<keyword evidence="4" id="KW-1185">Reference proteome</keyword>
<reference evidence="3 4" key="1">
    <citation type="journal article" date="2020" name="mSystems">
        <title>Defining Genomic and Predicted Metabolic Features of the Acetobacterium Genus.</title>
        <authorList>
            <person name="Ross D.E."/>
            <person name="Marshall C.W."/>
            <person name="Gulliver D."/>
            <person name="May H.D."/>
            <person name="Norman R.S."/>
        </authorList>
    </citation>
    <scope>NUCLEOTIDE SEQUENCE [LARGE SCALE GENOMIC DNA]</scope>
    <source>
        <strain evidence="3 4">DSM 9173</strain>
    </source>
</reference>
<dbReference type="Pfam" id="PF04205">
    <property type="entry name" value="FMN_bind"/>
    <property type="match status" value="1"/>
</dbReference>
<keyword evidence="1" id="KW-0472">Membrane</keyword>